<proteinExistence type="predicted"/>
<evidence type="ECO:0000313" key="2">
    <source>
        <dbReference type="EMBL" id="VAH35038.1"/>
    </source>
</evidence>
<dbReference type="InterPro" id="IPR002156">
    <property type="entry name" value="RNaseH_domain"/>
</dbReference>
<keyword evidence="3" id="KW-1185">Reference proteome</keyword>
<dbReference type="AlphaFoldDB" id="A0A9R1P1D2"/>
<dbReference type="InterPro" id="IPR044730">
    <property type="entry name" value="RNase_H-like_dom_plant"/>
</dbReference>
<dbReference type="PANTHER" id="PTHR47074:SF70">
    <property type="entry name" value="OS07G0513450 PROTEIN"/>
    <property type="match status" value="1"/>
</dbReference>
<protein>
    <recommendedName>
        <fullName evidence="1">RNase H type-1 domain-containing protein</fullName>
    </recommendedName>
</protein>
<dbReference type="PANTHER" id="PTHR47074">
    <property type="entry name" value="BNAC02G40300D PROTEIN"/>
    <property type="match status" value="1"/>
</dbReference>
<dbReference type="InterPro" id="IPR052929">
    <property type="entry name" value="RNase_H-like_EbsB-rel"/>
</dbReference>
<dbReference type="Pfam" id="PF13456">
    <property type="entry name" value="RVT_3"/>
    <property type="match status" value="1"/>
</dbReference>
<name>A0A9R1P1D2_TRITD</name>
<dbReference type="Gramene" id="TRITD2Av1G235870.1">
    <property type="protein sequence ID" value="TRITD2Av1G235870.1"/>
    <property type="gene ID" value="TRITD2Av1G235870"/>
</dbReference>
<dbReference type="SUPFAM" id="SSF53098">
    <property type="entry name" value="Ribonuclease H-like"/>
    <property type="match status" value="1"/>
</dbReference>
<dbReference type="GO" id="GO:0004523">
    <property type="term" value="F:RNA-DNA hybrid ribonuclease activity"/>
    <property type="evidence" value="ECO:0007669"/>
    <property type="project" value="InterPro"/>
</dbReference>
<evidence type="ECO:0000313" key="3">
    <source>
        <dbReference type="Proteomes" id="UP000324705"/>
    </source>
</evidence>
<feature type="domain" description="RNase H type-1" evidence="1">
    <location>
        <begin position="133"/>
        <end position="243"/>
    </location>
</feature>
<sequence>MPIDTRCPVCFRFDEDGGHIFLKCKKVRELWRTSMLEHIRTKLLDCPDSKKVLEEIFKLEPGECLKVCFLMWLWWNERNKANNGDQIRSIGEVSSFAEYHLFNCMKDKTQEKEKSNRKMQKWKPPPEGNLKINIDGAFIEASKIGGWGFTLRNDQGVLLAAGAGKLKHVSDTLHAEALALELATNIAIKMGCQQVIFETDSMMLKQAITSTEYDLSKLGSLFQDVKFQMRVGLIVVSFEHCNRV</sequence>
<dbReference type="Proteomes" id="UP000324705">
    <property type="component" value="Chromosome 2A"/>
</dbReference>
<dbReference type="InterPro" id="IPR036397">
    <property type="entry name" value="RNaseH_sf"/>
</dbReference>
<dbReference type="GO" id="GO:0003676">
    <property type="term" value="F:nucleic acid binding"/>
    <property type="evidence" value="ECO:0007669"/>
    <property type="project" value="InterPro"/>
</dbReference>
<dbReference type="EMBL" id="LT934113">
    <property type="protein sequence ID" value="VAH35038.1"/>
    <property type="molecule type" value="Genomic_DNA"/>
</dbReference>
<dbReference type="OMA" id="WENKITS"/>
<evidence type="ECO:0000259" key="1">
    <source>
        <dbReference type="Pfam" id="PF13456"/>
    </source>
</evidence>
<dbReference type="InterPro" id="IPR012337">
    <property type="entry name" value="RNaseH-like_sf"/>
</dbReference>
<gene>
    <name evidence="2" type="ORF">TRITD_2Av1G235870</name>
</gene>
<accession>A0A9R1P1D2</accession>
<reference evidence="2 3" key="1">
    <citation type="submission" date="2017-09" db="EMBL/GenBank/DDBJ databases">
        <authorList>
            <consortium name="International Durum Wheat Genome Sequencing Consortium (IDWGSC)"/>
            <person name="Milanesi L."/>
        </authorList>
    </citation>
    <scope>NUCLEOTIDE SEQUENCE [LARGE SCALE GENOMIC DNA]</scope>
    <source>
        <strain evidence="3">cv. Svevo</strain>
    </source>
</reference>
<dbReference type="Gene3D" id="3.30.420.10">
    <property type="entry name" value="Ribonuclease H-like superfamily/Ribonuclease H"/>
    <property type="match status" value="1"/>
</dbReference>
<organism evidence="2 3">
    <name type="scientific">Triticum turgidum subsp. durum</name>
    <name type="common">Durum wheat</name>
    <name type="synonym">Triticum durum</name>
    <dbReference type="NCBI Taxonomy" id="4567"/>
    <lineage>
        <taxon>Eukaryota</taxon>
        <taxon>Viridiplantae</taxon>
        <taxon>Streptophyta</taxon>
        <taxon>Embryophyta</taxon>
        <taxon>Tracheophyta</taxon>
        <taxon>Spermatophyta</taxon>
        <taxon>Magnoliopsida</taxon>
        <taxon>Liliopsida</taxon>
        <taxon>Poales</taxon>
        <taxon>Poaceae</taxon>
        <taxon>BOP clade</taxon>
        <taxon>Pooideae</taxon>
        <taxon>Triticodae</taxon>
        <taxon>Triticeae</taxon>
        <taxon>Triticinae</taxon>
        <taxon>Triticum</taxon>
    </lineage>
</organism>
<dbReference type="CDD" id="cd06222">
    <property type="entry name" value="RNase_H_like"/>
    <property type="match status" value="1"/>
</dbReference>